<dbReference type="InterPro" id="IPR019490">
    <property type="entry name" value="Glu6P/Mann6P_isomerase_C"/>
</dbReference>
<evidence type="ECO:0000313" key="5">
    <source>
        <dbReference type="EMBL" id="MBY8887801.1"/>
    </source>
</evidence>
<keyword evidence="6" id="KW-1185">Reference proteome</keyword>
<proteinExistence type="inferred from homology"/>
<keyword evidence="2 5" id="KW-0413">Isomerase</keyword>
<dbReference type="Proteomes" id="UP001198565">
    <property type="component" value="Unassembled WGS sequence"/>
</dbReference>
<evidence type="ECO:0000256" key="3">
    <source>
        <dbReference type="SAM" id="MobiDB-lite"/>
    </source>
</evidence>
<feature type="domain" description="Bifunctional glucose-6-phosphate/mannose-6-phosphate isomerase C-terminal" evidence="4">
    <location>
        <begin position="229"/>
        <end position="371"/>
    </location>
</feature>
<reference evidence="5 6" key="1">
    <citation type="submission" date="2021-08" db="EMBL/GenBank/DDBJ databases">
        <title>Streptomyces sp. PTM05 isolated from lichen.</title>
        <authorList>
            <person name="Somphong A."/>
            <person name="Phongsopitanun W."/>
            <person name="Tanasupawat S."/>
        </authorList>
    </citation>
    <scope>NUCLEOTIDE SEQUENCE [LARGE SCALE GENOMIC DNA]</scope>
    <source>
        <strain evidence="5 6">Ptm05</strain>
    </source>
</reference>
<gene>
    <name evidence="5" type="ORF">K7472_23590</name>
</gene>
<comment type="caution">
    <text evidence="5">The sequence shown here is derived from an EMBL/GenBank/DDBJ whole genome shotgun (WGS) entry which is preliminary data.</text>
</comment>
<protein>
    <submittedName>
        <fullName evidence="5">Mannose-6-phosphate isomerase</fullName>
    </submittedName>
</protein>
<evidence type="ECO:0000256" key="2">
    <source>
        <dbReference type="ARBA" id="ARBA00023235"/>
    </source>
</evidence>
<accession>A0ABS7QX66</accession>
<dbReference type="GO" id="GO:0016853">
    <property type="term" value="F:isomerase activity"/>
    <property type="evidence" value="ECO:0007669"/>
    <property type="project" value="UniProtKB-KW"/>
</dbReference>
<dbReference type="SUPFAM" id="SSF53697">
    <property type="entry name" value="SIS domain"/>
    <property type="match status" value="1"/>
</dbReference>
<dbReference type="EMBL" id="JAINVZ010000018">
    <property type="protein sequence ID" value="MBY8887801.1"/>
    <property type="molecule type" value="Genomic_DNA"/>
</dbReference>
<dbReference type="RefSeq" id="WP_222980526.1">
    <property type="nucleotide sequence ID" value="NZ_JAINVZ010000018.1"/>
</dbReference>
<dbReference type="InterPro" id="IPR046348">
    <property type="entry name" value="SIS_dom_sf"/>
</dbReference>
<evidence type="ECO:0000259" key="4">
    <source>
        <dbReference type="Pfam" id="PF10432"/>
    </source>
</evidence>
<name>A0ABS7QX66_9ACTN</name>
<feature type="region of interest" description="Disordered" evidence="3">
    <location>
        <begin position="320"/>
        <end position="342"/>
    </location>
</feature>
<comment type="similarity">
    <text evidence="1">Belongs to the PGI/PMI family.</text>
</comment>
<dbReference type="Gene3D" id="3.40.50.10490">
    <property type="entry name" value="Glucose-6-phosphate isomerase like protein, domain 1"/>
    <property type="match status" value="1"/>
</dbReference>
<organism evidence="5 6">
    <name type="scientific">Streptantibioticus parmotrematis</name>
    <dbReference type="NCBI Taxonomy" id="2873249"/>
    <lineage>
        <taxon>Bacteria</taxon>
        <taxon>Bacillati</taxon>
        <taxon>Actinomycetota</taxon>
        <taxon>Actinomycetes</taxon>
        <taxon>Kitasatosporales</taxon>
        <taxon>Streptomycetaceae</taxon>
        <taxon>Streptantibioticus</taxon>
    </lineage>
</organism>
<evidence type="ECO:0000256" key="1">
    <source>
        <dbReference type="ARBA" id="ARBA00010523"/>
    </source>
</evidence>
<evidence type="ECO:0000313" key="6">
    <source>
        <dbReference type="Proteomes" id="UP001198565"/>
    </source>
</evidence>
<sequence length="381" mass="38350">MFDESQLDHPDALARADTGGLLLGVAAAGARVRTAARHAAEAGIADLKPDGRPRTVLIAGPGSAPRHLAGLLGAFAGCPVLPVPTSGATPAGQDLRWALPGWAGPLDLLLLATYDGTEPGLTLLVEQAYRHGCTVAAVAPGGSPLTGAVQQAHGLALPFAPPPFHEGTHGRAGAEEGDPGALWALLTPLLALVDRVGLAAAGPGTVQAVADRLDQAADRFGPVADTYRNPAKTLAAELDGSLPLVWSEGPLTAPVAHRFAAVLTARAGRPALAAALPQALTDHAALLAGAAGSGDDLDDFFRDRVEESASLRPRVVLLREPDGPPGTAATEAAHRDGTPISAIDAPSGSPAEALAELIALTDFAAVYLALASAAPGEDTTA</sequence>
<dbReference type="Pfam" id="PF10432">
    <property type="entry name" value="bact-PGI_C"/>
    <property type="match status" value="1"/>
</dbReference>